<dbReference type="InterPro" id="IPR011598">
    <property type="entry name" value="bHLH_dom"/>
</dbReference>
<feature type="domain" description="BHLH" evidence="7">
    <location>
        <begin position="33"/>
        <end position="83"/>
    </location>
</feature>
<evidence type="ECO:0000256" key="2">
    <source>
        <dbReference type="ARBA" id="ARBA00023015"/>
    </source>
</evidence>
<keyword evidence="4" id="KW-0539">Nucleus</keyword>
<dbReference type="InterPro" id="IPR015660">
    <property type="entry name" value="MASH1/Ascl1a-like"/>
</dbReference>
<sequence length="183" mass="20913">MLTPRNNLEKKTKKKQHSTLKGPKKMQPNGDFSHKINRCVKEKHRRLQFKNLHSQLASLLPPSQEKLSLSALVDRSFAYVKYLKERIDKLKAKKEELKEELVQPAIEVNEKGSVLEVNLITSSEKGFTLHEIISILEGEGAQVLSASYSTMKNRIIYTITSQAYSSRIGIETSRVHDRLKTLL</sequence>
<dbReference type="Pfam" id="PF00010">
    <property type="entry name" value="HLH"/>
    <property type="match status" value="1"/>
</dbReference>
<dbReference type="SUPFAM" id="SSF47459">
    <property type="entry name" value="HLH, helix-loop-helix DNA-binding domain"/>
    <property type="match status" value="1"/>
</dbReference>
<dbReference type="Gene3D" id="4.10.280.10">
    <property type="entry name" value="Helix-loop-helix DNA-binding domain"/>
    <property type="match status" value="1"/>
</dbReference>
<dbReference type="InterPro" id="IPR036638">
    <property type="entry name" value="HLH_DNA-bd_sf"/>
</dbReference>
<dbReference type="PANTHER" id="PTHR13935:SF118">
    <property type="entry name" value="BHLH DOMAIN-CONTAINING PROTEIN"/>
    <property type="match status" value="1"/>
</dbReference>
<evidence type="ECO:0000256" key="5">
    <source>
        <dbReference type="SAM" id="Coils"/>
    </source>
</evidence>
<keyword evidence="9" id="KW-1185">Reference proteome</keyword>
<feature type="compositionally biased region" description="Basic residues" evidence="6">
    <location>
        <begin position="11"/>
        <end position="24"/>
    </location>
</feature>
<feature type="region of interest" description="Disordered" evidence="6">
    <location>
        <begin position="1"/>
        <end position="33"/>
    </location>
</feature>
<dbReference type="EMBL" id="JBJUIK010000012">
    <property type="protein sequence ID" value="KAL3511287.1"/>
    <property type="molecule type" value="Genomic_DNA"/>
</dbReference>
<reference evidence="8 9" key="1">
    <citation type="submission" date="2024-11" db="EMBL/GenBank/DDBJ databases">
        <title>A near-complete genome assembly of Cinchona calisaya.</title>
        <authorList>
            <person name="Lian D.C."/>
            <person name="Zhao X.W."/>
            <person name="Wei L."/>
        </authorList>
    </citation>
    <scope>NUCLEOTIDE SEQUENCE [LARGE SCALE GENOMIC DNA]</scope>
    <source>
        <tissue evidence="8">Nenye</tissue>
    </source>
</reference>
<dbReference type="AlphaFoldDB" id="A0ABD2YVE2"/>
<keyword evidence="5" id="KW-0175">Coiled coil</keyword>
<organism evidence="8 9">
    <name type="scientific">Cinchona calisaya</name>
    <dbReference type="NCBI Taxonomy" id="153742"/>
    <lineage>
        <taxon>Eukaryota</taxon>
        <taxon>Viridiplantae</taxon>
        <taxon>Streptophyta</taxon>
        <taxon>Embryophyta</taxon>
        <taxon>Tracheophyta</taxon>
        <taxon>Spermatophyta</taxon>
        <taxon>Magnoliopsida</taxon>
        <taxon>eudicotyledons</taxon>
        <taxon>Gunneridae</taxon>
        <taxon>Pentapetalae</taxon>
        <taxon>asterids</taxon>
        <taxon>lamiids</taxon>
        <taxon>Gentianales</taxon>
        <taxon>Rubiaceae</taxon>
        <taxon>Cinchonoideae</taxon>
        <taxon>Cinchoneae</taxon>
        <taxon>Cinchona</taxon>
    </lineage>
</organism>
<accession>A0ABD2YVE2</accession>
<protein>
    <recommendedName>
        <fullName evidence="7">BHLH domain-containing protein</fullName>
    </recommendedName>
</protein>
<evidence type="ECO:0000256" key="1">
    <source>
        <dbReference type="ARBA" id="ARBA00004123"/>
    </source>
</evidence>
<gene>
    <name evidence="8" type="ORF">ACH5RR_030688</name>
</gene>
<dbReference type="Proteomes" id="UP001630127">
    <property type="component" value="Unassembled WGS sequence"/>
</dbReference>
<dbReference type="PANTHER" id="PTHR13935">
    <property type="entry name" value="ACHAETE-SCUTE TRANSCRIPTION FACTOR-RELATED"/>
    <property type="match status" value="1"/>
</dbReference>
<keyword evidence="2" id="KW-0805">Transcription regulation</keyword>
<evidence type="ECO:0000259" key="7">
    <source>
        <dbReference type="PROSITE" id="PS50888"/>
    </source>
</evidence>
<dbReference type="PROSITE" id="PS50888">
    <property type="entry name" value="BHLH"/>
    <property type="match status" value="1"/>
</dbReference>
<feature type="coiled-coil region" evidence="5">
    <location>
        <begin position="80"/>
        <end position="107"/>
    </location>
</feature>
<comment type="caution">
    <text evidence="8">The sequence shown here is derived from an EMBL/GenBank/DDBJ whole genome shotgun (WGS) entry which is preliminary data.</text>
</comment>
<dbReference type="GO" id="GO:0006355">
    <property type="term" value="P:regulation of DNA-templated transcription"/>
    <property type="evidence" value="ECO:0007669"/>
    <property type="project" value="UniProtKB-ARBA"/>
</dbReference>
<evidence type="ECO:0000256" key="3">
    <source>
        <dbReference type="ARBA" id="ARBA00023163"/>
    </source>
</evidence>
<name>A0ABD2YVE2_9GENT</name>
<proteinExistence type="predicted"/>
<evidence type="ECO:0000313" key="9">
    <source>
        <dbReference type="Proteomes" id="UP001630127"/>
    </source>
</evidence>
<keyword evidence="3" id="KW-0804">Transcription</keyword>
<evidence type="ECO:0000313" key="8">
    <source>
        <dbReference type="EMBL" id="KAL3511287.1"/>
    </source>
</evidence>
<dbReference type="GO" id="GO:0005634">
    <property type="term" value="C:nucleus"/>
    <property type="evidence" value="ECO:0007669"/>
    <property type="project" value="UniProtKB-SubCell"/>
</dbReference>
<evidence type="ECO:0000256" key="6">
    <source>
        <dbReference type="SAM" id="MobiDB-lite"/>
    </source>
</evidence>
<evidence type="ECO:0000256" key="4">
    <source>
        <dbReference type="ARBA" id="ARBA00023242"/>
    </source>
</evidence>
<comment type="subcellular location">
    <subcellularLocation>
        <location evidence="1">Nucleus</location>
    </subcellularLocation>
</comment>